<proteinExistence type="predicted"/>
<sequence>MKRIILTLLLLFVFSSSQVSAEGKGEEALLSITPIPIVEWTLPYAGILPDHPLYPIKQMRDKILLFVTRDPYKKVNIELILADKHLVMGSLLWERGSIDLAEKTLAQGEKYLLMGISILEAMEKDKDLPPGLIDKLKLAAKKHQEVLTRLMLAEKEVNNRQKLNEVLATTNQAIQKITGLK</sequence>
<reference evidence="3 4" key="1">
    <citation type="journal article" date="2016" name="Nat. Commun.">
        <title>Thousands of microbial genomes shed light on interconnected biogeochemical processes in an aquifer system.</title>
        <authorList>
            <person name="Anantharaman K."/>
            <person name="Brown C.T."/>
            <person name="Hug L.A."/>
            <person name="Sharon I."/>
            <person name="Castelle C.J."/>
            <person name="Probst A.J."/>
            <person name="Thomas B.C."/>
            <person name="Singh A."/>
            <person name="Wilkins M.J."/>
            <person name="Karaoz U."/>
            <person name="Brodie E.L."/>
            <person name="Williams K.H."/>
            <person name="Hubbard S.S."/>
            <person name="Banfield J.F."/>
        </authorList>
    </citation>
    <scope>NUCLEOTIDE SEQUENCE [LARGE SCALE GENOMIC DNA]</scope>
</reference>
<dbReference type="InterPro" id="IPR043725">
    <property type="entry name" value="DUF5667"/>
</dbReference>
<comment type="caution">
    <text evidence="3">The sequence shown here is derived from an EMBL/GenBank/DDBJ whole genome shotgun (WGS) entry which is preliminary data.</text>
</comment>
<feature type="signal peptide" evidence="1">
    <location>
        <begin position="1"/>
        <end position="21"/>
    </location>
</feature>
<dbReference type="Pfam" id="PF18915">
    <property type="entry name" value="DUF5667"/>
    <property type="match status" value="1"/>
</dbReference>
<feature type="domain" description="DUF5667" evidence="2">
    <location>
        <begin position="46"/>
        <end position="151"/>
    </location>
</feature>
<dbReference type="EMBL" id="MFJR01000015">
    <property type="protein sequence ID" value="OGG25734.1"/>
    <property type="molecule type" value="Genomic_DNA"/>
</dbReference>
<evidence type="ECO:0000313" key="3">
    <source>
        <dbReference type="EMBL" id="OGG25734.1"/>
    </source>
</evidence>
<evidence type="ECO:0000259" key="2">
    <source>
        <dbReference type="Pfam" id="PF18915"/>
    </source>
</evidence>
<name>A0A1F6AM24_9BACT</name>
<keyword evidence="1" id="KW-0732">Signal</keyword>
<evidence type="ECO:0000313" key="4">
    <source>
        <dbReference type="Proteomes" id="UP000176609"/>
    </source>
</evidence>
<dbReference type="AlphaFoldDB" id="A0A1F6AM24"/>
<feature type="chain" id="PRO_5009522985" description="DUF5667 domain-containing protein" evidence="1">
    <location>
        <begin position="22"/>
        <end position="181"/>
    </location>
</feature>
<protein>
    <recommendedName>
        <fullName evidence="2">DUF5667 domain-containing protein</fullName>
    </recommendedName>
</protein>
<dbReference type="Proteomes" id="UP000176609">
    <property type="component" value="Unassembled WGS sequence"/>
</dbReference>
<accession>A0A1F6AM24</accession>
<organism evidence="3 4">
    <name type="scientific">Candidatus Gottesmanbacteria bacterium RIFCSPLOWO2_01_FULL_39_12b</name>
    <dbReference type="NCBI Taxonomy" id="1798388"/>
    <lineage>
        <taxon>Bacteria</taxon>
        <taxon>Candidatus Gottesmaniibacteriota</taxon>
    </lineage>
</organism>
<gene>
    <name evidence="3" type="ORF">A2960_05285</name>
</gene>
<evidence type="ECO:0000256" key="1">
    <source>
        <dbReference type="SAM" id="SignalP"/>
    </source>
</evidence>